<reference evidence="2" key="1">
    <citation type="submission" date="2006-10" db="EMBL/GenBank/DDBJ databases">
        <authorList>
            <person name="Amadeo P."/>
            <person name="Zhao Q."/>
            <person name="Wortman J."/>
            <person name="Fraser-Liggett C."/>
            <person name="Carlton J."/>
        </authorList>
    </citation>
    <scope>NUCLEOTIDE SEQUENCE</scope>
    <source>
        <strain evidence="2">G3</strain>
    </source>
</reference>
<keyword evidence="3" id="KW-1185">Reference proteome</keyword>
<keyword evidence="1" id="KW-1133">Transmembrane helix</keyword>
<dbReference type="PANTHER" id="PTHR45661:SF3">
    <property type="entry name" value="IG-LIKE DOMAIN-CONTAINING PROTEIN"/>
    <property type="match status" value="1"/>
</dbReference>
<accession>A2E7Y3</accession>
<organism evidence="2 3">
    <name type="scientific">Trichomonas vaginalis (strain ATCC PRA-98 / G3)</name>
    <dbReference type="NCBI Taxonomy" id="412133"/>
    <lineage>
        <taxon>Eukaryota</taxon>
        <taxon>Metamonada</taxon>
        <taxon>Parabasalia</taxon>
        <taxon>Trichomonadida</taxon>
        <taxon>Trichomonadidae</taxon>
        <taxon>Trichomonas</taxon>
    </lineage>
</organism>
<keyword evidence="1" id="KW-0812">Transmembrane</keyword>
<evidence type="ECO:0000313" key="3">
    <source>
        <dbReference type="Proteomes" id="UP000001542"/>
    </source>
</evidence>
<dbReference type="VEuPathDB" id="TrichDB:TVAGG3_0213680"/>
<dbReference type="PANTHER" id="PTHR45661">
    <property type="entry name" value="SURFACE ANTIGEN"/>
    <property type="match status" value="1"/>
</dbReference>
<dbReference type="OrthoDB" id="2013775at2759"/>
<dbReference type="Gene3D" id="3.80.10.10">
    <property type="entry name" value="Ribonuclease Inhibitor"/>
    <property type="match status" value="4"/>
</dbReference>
<dbReference type="AlphaFoldDB" id="A2E7Y3"/>
<name>A2E7Y3_TRIV3</name>
<proteinExistence type="predicted"/>
<dbReference type="RefSeq" id="XP_001323432.1">
    <property type="nucleotide sequence ID" value="XM_001323397.1"/>
</dbReference>
<protein>
    <submittedName>
        <fullName evidence="2">Surface antigen BspA-like</fullName>
    </submittedName>
</protein>
<dbReference type="EMBL" id="DS113323">
    <property type="protein sequence ID" value="EAY11209.1"/>
    <property type="molecule type" value="Genomic_DNA"/>
</dbReference>
<gene>
    <name evidence="2" type="ORF">TVAG_127150</name>
</gene>
<dbReference type="VEuPathDB" id="TrichDB:TVAG_127150"/>
<dbReference type="SUPFAM" id="SSF52058">
    <property type="entry name" value="L domain-like"/>
    <property type="match status" value="3"/>
</dbReference>
<evidence type="ECO:0000313" key="2">
    <source>
        <dbReference type="EMBL" id="EAY11209.1"/>
    </source>
</evidence>
<sequence>MTISLESDLINQAKISYLIATKHIDTLTLTGDDIKALNQFNYFKNVKYFILDAGGVKDLPANLFQNSPNIRKVVLHNKVTAIGESCFMDSSLSEINLDDVQTIGLNAFAKCYNLKEIRLLKLQSVDNYAFTNSSVSSIVIGDDLTEIGNYFASNCFFLKSVTIGKNVQKIGDGAFNSCSNLTDFPFSTITTIGNFAFQRTSLISLELTNKVTIVGQYAFAFSKLTSVTFANEDTPCTLGKYCFYRCQYLTSVSISSNYKLSDHLFEECMKLESIAINHSQVPQYFATGCFALKTFTSQNLVRVRRYGFYMCESLTTIDLSNMIQIEIYAFAYCTNLTITEWPQQSQALFYLYPSAFMYCPKIKISYIPDFYSLSNGVFQGCTGIEEIKVKNSALPGAIFQGCTNLRKVVLRNMSVISGSAFACCPNLVSVTIDESVNVIFGSAFASSGPIEMLDLSNMDQVFHLAFKNSGVKALKFYKKPNLVGTPFDSCPNLEKIILGPSWNSFEPLKFFNCTNLTNIELIDNTNLTVVDGILYNFDMSVLYYYFSASHREEFSIQSSVVNIQSYAFCNALNIDKLIISNFAYFSERAFYNCTCIQELEYNIKTKPDYNAKTMAGIKFEPSLSDMMFMNCMNLKTVNVMTEVLSIGANCFANCQNLETVTLPTICASCGDGAFCNCTSLTEMDFSHMCHIPANCFQGCTKLSDVSLSKTVSDIGASAFEATAITEIEIPNSVIDLGYSCFRNCMKLKTVTLGLGLTSIPGDDGNGNLVGWFFGSSIEILVIPNNIIEISPFAFINCKNIRIRFVDKEHPLFVIQDQALIDKTSGTLITTIGTLPQVYRIPETVSILGPFSINPYIENVNLSGIKVFDKGFGSPIIEIPGSVKTINKDSFTLNTYMYTLCYEGEYGQSATLSNNFLVNSIVTTKYGNQKLFDAFPEVRSCDEEIPKQFKYRFILGWTPAEIALLTVSIIFLVAIISIGITVLVLTCKKNRCKTEAMP</sequence>
<dbReference type="InterPro" id="IPR053139">
    <property type="entry name" value="Surface_bspA-like"/>
</dbReference>
<dbReference type="InParanoid" id="A2E7Y3"/>
<dbReference type="InterPro" id="IPR032675">
    <property type="entry name" value="LRR_dom_sf"/>
</dbReference>
<dbReference type="Pfam" id="PF13306">
    <property type="entry name" value="LRR_5"/>
    <property type="match status" value="5"/>
</dbReference>
<reference evidence="2" key="2">
    <citation type="journal article" date="2007" name="Science">
        <title>Draft genome sequence of the sexually transmitted pathogen Trichomonas vaginalis.</title>
        <authorList>
            <person name="Carlton J.M."/>
            <person name="Hirt R.P."/>
            <person name="Silva J.C."/>
            <person name="Delcher A.L."/>
            <person name="Schatz M."/>
            <person name="Zhao Q."/>
            <person name="Wortman J.R."/>
            <person name="Bidwell S.L."/>
            <person name="Alsmark U.C.M."/>
            <person name="Besteiro S."/>
            <person name="Sicheritz-Ponten T."/>
            <person name="Noel C.J."/>
            <person name="Dacks J.B."/>
            <person name="Foster P.G."/>
            <person name="Simillion C."/>
            <person name="Van de Peer Y."/>
            <person name="Miranda-Saavedra D."/>
            <person name="Barton G.J."/>
            <person name="Westrop G.D."/>
            <person name="Mueller S."/>
            <person name="Dessi D."/>
            <person name="Fiori P.L."/>
            <person name="Ren Q."/>
            <person name="Paulsen I."/>
            <person name="Zhang H."/>
            <person name="Bastida-Corcuera F.D."/>
            <person name="Simoes-Barbosa A."/>
            <person name="Brown M.T."/>
            <person name="Hayes R.D."/>
            <person name="Mukherjee M."/>
            <person name="Okumura C.Y."/>
            <person name="Schneider R."/>
            <person name="Smith A.J."/>
            <person name="Vanacova S."/>
            <person name="Villalvazo M."/>
            <person name="Haas B.J."/>
            <person name="Pertea M."/>
            <person name="Feldblyum T.V."/>
            <person name="Utterback T.R."/>
            <person name="Shu C.L."/>
            <person name="Osoegawa K."/>
            <person name="de Jong P.J."/>
            <person name="Hrdy I."/>
            <person name="Horvathova L."/>
            <person name="Zubacova Z."/>
            <person name="Dolezal P."/>
            <person name="Malik S.B."/>
            <person name="Logsdon J.M. Jr."/>
            <person name="Henze K."/>
            <person name="Gupta A."/>
            <person name="Wang C.C."/>
            <person name="Dunne R.L."/>
            <person name="Upcroft J.A."/>
            <person name="Upcroft P."/>
            <person name="White O."/>
            <person name="Salzberg S.L."/>
            <person name="Tang P."/>
            <person name="Chiu C.-H."/>
            <person name="Lee Y.-S."/>
            <person name="Embley T.M."/>
            <person name="Coombs G.H."/>
            <person name="Mottram J.C."/>
            <person name="Tachezy J."/>
            <person name="Fraser-Liggett C.M."/>
            <person name="Johnson P.J."/>
        </authorList>
    </citation>
    <scope>NUCLEOTIDE SEQUENCE [LARGE SCALE GENOMIC DNA]</scope>
    <source>
        <strain evidence="2">G3</strain>
    </source>
</reference>
<keyword evidence="1" id="KW-0472">Membrane</keyword>
<evidence type="ECO:0000256" key="1">
    <source>
        <dbReference type="SAM" id="Phobius"/>
    </source>
</evidence>
<dbReference type="KEGG" id="tva:4769161"/>
<dbReference type="SMR" id="A2E7Y3"/>
<feature type="transmembrane region" description="Helical" evidence="1">
    <location>
        <begin position="961"/>
        <end position="984"/>
    </location>
</feature>
<dbReference type="Proteomes" id="UP000001542">
    <property type="component" value="Unassembled WGS sequence"/>
</dbReference>
<dbReference type="InterPro" id="IPR026906">
    <property type="entry name" value="LRR_5"/>
</dbReference>